<name>A0A2P5F0P1_TREOI</name>
<gene>
    <name evidence="1" type="ORF">TorRG33x02_129250</name>
</gene>
<proteinExistence type="predicted"/>
<accession>A0A2P5F0P1</accession>
<protein>
    <submittedName>
        <fullName evidence="1">Uncharacterized protein</fullName>
    </submittedName>
</protein>
<sequence>MGKKKKRSLASTVQLQTYVQKSLKNEQSIEDGRRIRHQGMDLGGNVTLLLSHH</sequence>
<reference evidence="2" key="1">
    <citation type="submission" date="2016-06" db="EMBL/GenBank/DDBJ databases">
        <title>Parallel loss of symbiosis genes in relatives of nitrogen-fixing non-legume Parasponia.</title>
        <authorList>
            <person name="Van Velzen R."/>
            <person name="Holmer R."/>
            <person name="Bu F."/>
            <person name="Rutten L."/>
            <person name="Van Zeijl A."/>
            <person name="Liu W."/>
            <person name="Santuari L."/>
            <person name="Cao Q."/>
            <person name="Sharma T."/>
            <person name="Shen D."/>
            <person name="Roswanjaya Y."/>
            <person name="Wardhani T."/>
            <person name="Kalhor M.S."/>
            <person name="Jansen J."/>
            <person name="Van den Hoogen J."/>
            <person name="Gungor B."/>
            <person name="Hartog M."/>
            <person name="Hontelez J."/>
            <person name="Verver J."/>
            <person name="Yang W.-C."/>
            <person name="Schijlen E."/>
            <person name="Repin R."/>
            <person name="Schilthuizen M."/>
            <person name="Schranz E."/>
            <person name="Heidstra R."/>
            <person name="Miyata K."/>
            <person name="Fedorova E."/>
            <person name="Kohlen W."/>
            <person name="Bisseling T."/>
            <person name="Smit S."/>
            <person name="Geurts R."/>
        </authorList>
    </citation>
    <scope>NUCLEOTIDE SEQUENCE [LARGE SCALE GENOMIC DNA]</scope>
    <source>
        <strain evidence="2">cv. RG33-2</strain>
    </source>
</reference>
<dbReference type="InParanoid" id="A0A2P5F0P1"/>
<evidence type="ECO:0000313" key="2">
    <source>
        <dbReference type="Proteomes" id="UP000237000"/>
    </source>
</evidence>
<evidence type="ECO:0000313" key="1">
    <source>
        <dbReference type="EMBL" id="PON91362.1"/>
    </source>
</evidence>
<dbReference type="AlphaFoldDB" id="A0A2P5F0P1"/>
<dbReference type="Proteomes" id="UP000237000">
    <property type="component" value="Unassembled WGS sequence"/>
</dbReference>
<keyword evidence="2" id="KW-1185">Reference proteome</keyword>
<comment type="caution">
    <text evidence="1">The sequence shown here is derived from an EMBL/GenBank/DDBJ whole genome shotgun (WGS) entry which is preliminary data.</text>
</comment>
<feature type="non-terminal residue" evidence="1">
    <location>
        <position position="53"/>
    </location>
</feature>
<dbReference type="EMBL" id="JXTC01000075">
    <property type="protein sequence ID" value="PON91362.1"/>
    <property type="molecule type" value="Genomic_DNA"/>
</dbReference>
<organism evidence="1 2">
    <name type="scientific">Trema orientale</name>
    <name type="common">Charcoal tree</name>
    <name type="synonym">Celtis orientalis</name>
    <dbReference type="NCBI Taxonomy" id="63057"/>
    <lineage>
        <taxon>Eukaryota</taxon>
        <taxon>Viridiplantae</taxon>
        <taxon>Streptophyta</taxon>
        <taxon>Embryophyta</taxon>
        <taxon>Tracheophyta</taxon>
        <taxon>Spermatophyta</taxon>
        <taxon>Magnoliopsida</taxon>
        <taxon>eudicotyledons</taxon>
        <taxon>Gunneridae</taxon>
        <taxon>Pentapetalae</taxon>
        <taxon>rosids</taxon>
        <taxon>fabids</taxon>
        <taxon>Rosales</taxon>
        <taxon>Cannabaceae</taxon>
        <taxon>Trema</taxon>
    </lineage>
</organism>